<evidence type="ECO:0000256" key="1">
    <source>
        <dbReference type="SAM" id="MobiDB-lite"/>
    </source>
</evidence>
<dbReference type="GO" id="GO:0007031">
    <property type="term" value="P:peroxisome organization"/>
    <property type="evidence" value="ECO:0007669"/>
    <property type="project" value="InterPro"/>
</dbReference>
<organism evidence="3 4">
    <name type="scientific">Spizellomyces punctatus (strain DAOM BR117)</name>
    <dbReference type="NCBI Taxonomy" id="645134"/>
    <lineage>
        <taxon>Eukaryota</taxon>
        <taxon>Fungi</taxon>
        <taxon>Fungi incertae sedis</taxon>
        <taxon>Chytridiomycota</taxon>
        <taxon>Chytridiomycota incertae sedis</taxon>
        <taxon>Chytridiomycetes</taxon>
        <taxon>Spizellomycetales</taxon>
        <taxon>Spizellomycetaceae</taxon>
        <taxon>Spizellomyces</taxon>
    </lineage>
</organism>
<evidence type="ECO:0000256" key="2">
    <source>
        <dbReference type="SAM" id="Phobius"/>
    </source>
</evidence>
<keyword evidence="2" id="KW-0812">Transmembrane</keyword>
<evidence type="ECO:0008006" key="5">
    <source>
        <dbReference type="Google" id="ProtNLM"/>
    </source>
</evidence>
<feature type="region of interest" description="Disordered" evidence="1">
    <location>
        <begin position="39"/>
        <end position="68"/>
    </location>
</feature>
<reference evidence="3 4" key="1">
    <citation type="submission" date="2009-08" db="EMBL/GenBank/DDBJ databases">
        <title>The Genome Sequence of Spizellomyces punctatus strain DAOM BR117.</title>
        <authorList>
            <consortium name="The Broad Institute Genome Sequencing Platform"/>
            <person name="Russ C."/>
            <person name="Cuomo C."/>
            <person name="Shea T."/>
            <person name="Young S.K."/>
            <person name="Zeng Q."/>
            <person name="Koehrsen M."/>
            <person name="Haas B."/>
            <person name="Borodovsky M."/>
            <person name="Guigo R."/>
            <person name="Alvarado L."/>
            <person name="Berlin A."/>
            <person name="Bochicchio J."/>
            <person name="Borenstein D."/>
            <person name="Chapman S."/>
            <person name="Chen Z."/>
            <person name="Engels R."/>
            <person name="Freedman E."/>
            <person name="Gellesch M."/>
            <person name="Goldberg J."/>
            <person name="Griggs A."/>
            <person name="Gujja S."/>
            <person name="Heiman D."/>
            <person name="Hepburn T."/>
            <person name="Howarth C."/>
            <person name="Jen D."/>
            <person name="Larson L."/>
            <person name="Lewis B."/>
            <person name="Mehta T."/>
            <person name="Park D."/>
            <person name="Pearson M."/>
            <person name="Roberts A."/>
            <person name="Saif S."/>
            <person name="Shenoy N."/>
            <person name="Sisk P."/>
            <person name="Stolte C."/>
            <person name="Sykes S."/>
            <person name="Thomson T."/>
            <person name="Walk T."/>
            <person name="White J."/>
            <person name="Yandava C."/>
            <person name="Burger G."/>
            <person name="Gray M.W."/>
            <person name="Holland P.W.H."/>
            <person name="King N."/>
            <person name="Lang F.B.F."/>
            <person name="Roger A.J."/>
            <person name="Ruiz-Trillo I."/>
            <person name="Lander E."/>
            <person name="Nusbaum C."/>
        </authorList>
    </citation>
    <scope>NUCLEOTIDE SEQUENCE [LARGE SCALE GENOMIC DNA]</scope>
    <source>
        <strain evidence="3 4">DAOM BR117</strain>
    </source>
</reference>
<evidence type="ECO:0000313" key="3">
    <source>
        <dbReference type="EMBL" id="KND01132.1"/>
    </source>
</evidence>
<feature type="compositionally biased region" description="Polar residues" evidence="1">
    <location>
        <begin position="42"/>
        <end position="51"/>
    </location>
</feature>
<name>A0A0L0HJ60_SPIPD</name>
<sequence length="311" mass="33560">MSVRTSRRSTLWARAGALVAFATLLGSAYYFWSSRRAKQADTDSQPPNGVTSGDSRASSRSASRRGSTTVVDVAKRILKGRRVMTISMKNIVVWNPSPDPTTPNHAFRESALPFLHSLVSNPSNQVHLIMVVTSDQEEAQVRTLLHSSGLYTAGLDARRVVFCSTEEGKAHIVRHIEPHVHVDSCDDVIKRLAPFVGRIIRVQRRVQRKGNGVAPGMNGRVASAPGVIGGNHGNGSPGSGKSSRRTSSTSGGLGLIRTPTFNSLDWKDATASEVGSETEEDHDPEEGLQDLKKLGNVEFVDSLAQSGLLEQ</sequence>
<gene>
    <name evidence="3" type="ORF">SPPG_04223</name>
</gene>
<feature type="compositionally biased region" description="Acidic residues" evidence="1">
    <location>
        <begin position="276"/>
        <end position="288"/>
    </location>
</feature>
<dbReference type="PANTHER" id="PTHR34126:SF1">
    <property type="entry name" value="PEROXISOME BIOGENESIS PROTEIN 22"/>
    <property type="match status" value="1"/>
</dbReference>
<dbReference type="EMBL" id="KQ257455">
    <property type="protein sequence ID" value="KND01132.1"/>
    <property type="molecule type" value="Genomic_DNA"/>
</dbReference>
<dbReference type="AlphaFoldDB" id="A0A0L0HJ60"/>
<dbReference type="GeneID" id="27687684"/>
<accession>A0A0L0HJ60</accession>
<keyword evidence="2" id="KW-1133">Transmembrane helix</keyword>
<dbReference type="VEuPathDB" id="FungiDB:SPPG_04223"/>
<dbReference type="Proteomes" id="UP000053201">
    <property type="component" value="Unassembled WGS sequence"/>
</dbReference>
<protein>
    <recommendedName>
        <fullName evidence="5">Peroxisome assembly protein 22</fullName>
    </recommendedName>
</protein>
<feature type="region of interest" description="Disordered" evidence="1">
    <location>
        <begin position="210"/>
        <end position="293"/>
    </location>
</feature>
<proteinExistence type="predicted"/>
<feature type="compositionally biased region" description="Gly residues" evidence="1">
    <location>
        <begin position="227"/>
        <end position="238"/>
    </location>
</feature>
<dbReference type="InterPro" id="IPR037485">
    <property type="entry name" value="PEX22"/>
</dbReference>
<feature type="compositionally biased region" description="Low complexity" evidence="1">
    <location>
        <begin position="52"/>
        <end position="67"/>
    </location>
</feature>
<dbReference type="OMA" id="GWEMDDG"/>
<dbReference type="OrthoDB" id="77656at2759"/>
<dbReference type="eggNOG" id="ENOG502SASS">
    <property type="taxonomic scope" value="Eukaryota"/>
</dbReference>
<dbReference type="Pfam" id="PF22978">
    <property type="entry name" value="HAD_Pex22"/>
    <property type="match status" value="1"/>
</dbReference>
<dbReference type="InParanoid" id="A0A0L0HJ60"/>
<dbReference type="PANTHER" id="PTHR34126">
    <property type="entry name" value="PEROXISOME BIOGENESIS PROTEIN 22"/>
    <property type="match status" value="1"/>
</dbReference>
<keyword evidence="4" id="KW-1185">Reference proteome</keyword>
<dbReference type="RefSeq" id="XP_016609171.1">
    <property type="nucleotide sequence ID" value="XM_016752466.1"/>
</dbReference>
<feature type="compositionally biased region" description="Low complexity" evidence="1">
    <location>
        <begin position="239"/>
        <end position="250"/>
    </location>
</feature>
<evidence type="ECO:0000313" key="4">
    <source>
        <dbReference type="Proteomes" id="UP000053201"/>
    </source>
</evidence>
<feature type="transmembrane region" description="Helical" evidence="2">
    <location>
        <begin position="12"/>
        <end position="32"/>
    </location>
</feature>
<keyword evidence="2" id="KW-0472">Membrane</keyword>